<comment type="caution">
    <text evidence="2">The sequence shown here is derived from an EMBL/GenBank/DDBJ whole genome shotgun (WGS) entry which is preliminary data.</text>
</comment>
<keyword evidence="1" id="KW-0812">Transmembrane</keyword>
<evidence type="ECO:0000313" key="2">
    <source>
        <dbReference type="EMBL" id="HAT1588444.1"/>
    </source>
</evidence>
<feature type="transmembrane region" description="Helical" evidence="1">
    <location>
        <begin position="12"/>
        <end position="31"/>
    </location>
</feature>
<proteinExistence type="predicted"/>
<protein>
    <submittedName>
        <fullName evidence="2">Uncharacterized protein</fullName>
    </submittedName>
</protein>
<gene>
    <name evidence="2" type="ORF">I8Y00_004846</name>
</gene>
<sequence>MKNITRKVLRTSAFALALSISPYLFYVGYVLSHNQQCQLQDGVRVALIRITDSFVFEIGNFVSSGYLNHLKTLAAQRNDGVVNVLSLKEMIGRCE</sequence>
<dbReference type="RefSeq" id="WP_139395990.1">
    <property type="nucleotide sequence ID" value="NZ_JAAMQE010000005.1"/>
</dbReference>
<reference evidence="2" key="1">
    <citation type="journal article" date="2018" name="Genome Biol.">
        <title>SKESA: strategic k-mer extension for scrupulous assemblies.</title>
        <authorList>
            <person name="Souvorov A."/>
            <person name="Agarwala R."/>
            <person name="Lipman D.J."/>
        </authorList>
    </citation>
    <scope>NUCLEOTIDE SEQUENCE</scope>
    <source>
        <strain evidence="2">YDC697-2</strain>
    </source>
</reference>
<organism evidence="2">
    <name type="scientific">Citrobacter farmeri</name>
    <dbReference type="NCBI Taxonomy" id="67824"/>
    <lineage>
        <taxon>Bacteria</taxon>
        <taxon>Pseudomonadati</taxon>
        <taxon>Pseudomonadota</taxon>
        <taxon>Gammaproteobacteria</taxon>
        <taxon>Enterobacterales</taxon>
        <taxon>Enterobacteriaceae</taxon>
        <taxon>Citrobacter</taxon>
    </lineage>
</organism>
<reference evidence="2" key="2">
    <citation type="submission" date="2020-11" db="EMBL/GenBank/DDBJ databases">
        <authorList>
            <consortium name="NCBI Pathogen Detection Project"/>
        </authorList>
    </citation>
    <scope>NUCLEOTIDE SEQUENCE</scope>
    <source>
        <strain evidence="2">YDC697-2</strain>
    </source>
</reference>
<dbReference type="Proteomes" id="UP000864563">
    <property type="component" value="Unassembled WGS sequence"/>
</dbReference>
<evidence type="ECO:0000256" key="1">
    <source>
        <dbReference type="SAM" id="Phobius"/>
    </source>
</evidence>
<accession>A0A8H9TY13</accession>
<name>A0A8H9TY13_9ENTR</name>
<keyword evidence="1" id="KW-0472">Membrane</keyword>
<dbReference type="AlphaFoldDB" id="A0A8H9TY13"/>
<dbReference type="EMBL" id="DACSDU010000032">
    <property type="protein sequence ID" value="HAT1588444.1"/>
    <property type="molecule type" value="Genomic_DNA"/>
</dbReference>
<keyword evidence="1" id="KW-1133">Transmembrane helix</keyword>